<keyword evidence="13" id="KW-1185">Reference proteome</keyword>
<comment type="subunit">
    <text evidence="9">Component of the Mediator complex.</text>
</comment>
<comment type="caution">
    <text evidence="12">The sequence shown here is derived from an EMBL/GenBank/DDBJ whole genome shotgun (WGS) entry which is preliminary data.</text>
</comment>
<evidence type="ECO:0000256" key="4">
    <source>
        <dbReference type="ARBA" id="ARBA00023015"/>
    </source>
</evidence>
<keyword evidence="6 9" id="KW-0804">Transcription</keyword>
<feature type="domain" description="Mediator complex subunit MED14 N-terminal" evidence="11">
    <location>
        <begin position="34"/>
        <end position="227"/>
    </location>
</feature>
<comment type="function">
    <text evidence="9">Component of the Mediator complex, a coactivator involved in the regulated transcription of nearly all RNA polymerase II-dependent genes. Mediator functions as a bridge to convey information from gene-specific regulatory proteins to the basal RNA polymerase II transcription machinery. Mediator is recruited to promoters by direct interactions with regulatory proteins and serves as a scaffold for the assembly of a functional preinitiation complex with RNA polymerase II and the general transcription factors.</text>
</comment>
<organism evidence="12 13">
    <name type="scientific">Dimargaris verticillata</name>
    <dbReference type="NCBI Taxonomy" id="2761393"/>
    <lineage>
        <taxon>Eukaryota</taxon>
        <taxon>Fungi</taxon>
        <taxon>Fungi incertae sedis</taxon>
        <taxon>Zoopagomycota</taxon>
        <taxon>Kickxellomycotina</taxon>
        <taxon>Dimargaritomycetes</taxon>
        <taxon>Dimargaritales</taxon>
        <taxon>Dimargaritaceae</taxon>
        <taxon>Dimargaris</taxon>
    </lineage>
</organism>
<dbReference type="Pfam" id="PF08638">
    <property type="entry name" value="Med14"/>
    <property type="match status" value="1"/>
</dbReference>
<keyword evidence="4 9" id="KW-0805">Transcription regulation</keyword>
<evidence type="ECO:0000256" key="5">
    <source>
        <dbReference type="ARBA" id="ARBA00023159"/>
    </source>
</evidence>
<sequence>MASLHASSSTRDRTTAVNSSDATKELPEVGVNSVPLKLVIGKLVRQSYIDLARLSQVLHVHGQRQPDGPNGKELLLQYIHHTRQQFLKVIIALRWLKHVVDNVQMCHRIIGYLKGQNDHFQQAVGALHNVFVTMGQAKVRNYDVLTAVDVLSAGTYLRLPTVIRDHHVPPSALAPTEVTRVLTELGDAIRLRLLFQETLPLPMRQYHITQGRVIFHIPGEFEVALTLYTPDAQTPFHVVKLRVLTRSDSTAFPLLPATLGRMERRHLVQLAQQQLLPQAPAAVTPNDATSTTHLSAPPLVRLYTTLHMFILSYQLGTLYAQSAHLAYSRWNSLVAVERDAAGTMLQIRYWDKAPLHRQTVQLKSAHRLPSLMSLPCPTTVESVDAAQALSTRDNLIHMSIVAGSSSQMPATLRTLESTPCDSTFLQVEWCGNSGLELPNYGKWDQLSSGSNRLPLIDPTCLNMENVLVHLLTVHAGLILRQVQTTLLRQASFDAQLVTAPLPPTETTQLADVLPLLSHVLRVRLAPFQTIGITVDIRTGQLMVHD</sequence>
<dbReference type="PANTHER" id="PTHR12809">
    <property type="entry name" value="MEDIATOR COMPLEX SUBUNIT"/>
    <property type="match status" value="1"/>
</dbReference>
<evidence type="ECO:0000259" key="11">
    <source>
        <dbReference type="Pfam" id="PF08638"/>
    </source>
</evidence>
<evidence type="ECO:0000256" key="8">
    <source>
        <dbReference type="ARBA" id="ARBA00032007"/>
    </source>
</evidence>
<dbReference type="OrthoDB" id="205099at2759"/>
<dbReference type="PANTHER" id="PTHR12809:SF2">
    <property type="entry name" value="MEDIATOR OF RNA POLYMERASE II TRANSCRIPTION SUBUNIT 14"/>
    <property type="match status" value="1"/>
</dbReference>
<dbReference type="AlphaFoldDB" id="A0A9W8AZL5"/>
<dbReference type="InterPro" id="IPR013947">
    <property type="entry name" value="Mediator_Med14"/>
</dbReference>
<reference evidence="12" key="1">
    <citation type="submission" date="2022-07" db="EMBL/GenBank/DDBJ databases">
        <title>Phylogenomic reconstructions and comparative analyses of Kickxellomycotina fungi.</title>
        <authorList>
            <person name="Reynolds N.K."/>
            <person name="Stajich J.E."/>
            <person name="Barry K."/>
            <person name="Grigoriev I.V."/>
            <person name="Crous P."/>
            <person name="Smith M.E."/>
        </authorList>
    </citation>
    <scope>NUCLEOTIDE SEQUENCE</scope>
    <source>
        <strain evidence="12">RSA 567</strain>
    </source>
</reference>
<accession>A0A9W8AZL5</accession>
<dbReference type="InterPro" id="IPR055122">
    <property type="entry name" value="Med14_N"/>
</dbReference>
<dbReference type="GO" id="GO:0003712">
    <property type="term" value="F:transcription coregulator activity"/>
    <property type="evidence" value="ECO:0007669"/>
    <property type="project" value="UniProtKB-UniRule"/>
</dbReference>
<evidence type="ECO:0000313" key="13">
    <source>
        <dbReference type="Proteomes" id="UP001151582"/>
    </source>
</evidence>
<gene>
    <name evidence="12" type="primary">RGR1</name>
    <name evidence="12" type="ORF">H4R34_005003</name>
</gene>
<evidence type="ECO:0000256" key="1">
    <source>
        <dbReference type="ARBA" id="ARBA00004123"/>
    </source>
</evidence>
<evidence type="ECO:0000256" key="9">
    <source>
        <dbReference type="RuleBase" id="RU365082"/>
    </source>
</evidence>
<evidence type="ECO:0000256" key="7">
    <source>
        <dbReference type="ARBA" id="ARBA00023242"/>
    </source>
</evidence>
<evidence type="ECO:0000313" key="12">
    <source>
        <dbReference type="EMBL" id="KAJ1973653.1"/>
    </source>
</evidence>
<dbReference type="GO" id="GO:0016592">
    <property type="term" value="C:mediator complex"/>
    <property type="evidence" value="ECO:0007669"/>
    <property type="project" value="UniProtKB-UniRule"/>
</dbReference>
<comment type="similarity">
    <text evidence="2 9">Belongs to the Mediator complex subunit 14 family.</text>
</comment>
<evidence type="ECO:0000256" key="2">
    <source>
        <dbReference type="ARBA" id="ARBA00007813"/>
    </source>
</evidence>
<protein>
    <recommendedName>
        <fullName evidence="3 9">Mediator of RNA polymerase II transcription subunit 14</fullName>
    </recommendedName>
    <alternativeName>
        <fullName evidence="8 9">Mediator complex subunit 14</fullName>
    </alternativeName>
</protein>
<evidence type="ECO:0000256" key="3">
    <source>
        <dbReference type="ARBA" id="ARBA00019619"/>
    </source>
</evidence>
<dbReference type="GO" id="GO:0070847">
    <property type="term" value="C:core mediator complex"/>
    <property type="evidence" value="ECO:0007669"/>
    <property type="project" value="TreeGrafter"/>
</dbReference>
<evidence type="ECO:0000256" key="10">
    <source>
        <dbReference type="SAM" id="MobiDB-lite"/>
    </source>
</evidence>
<keyword evidence="5 9" id="KW-0010">Activator</keyword>
<dbReference type="Proteomes" id="UP001151582">
    <property type="component" value="Unassembled WGS sequence"/>
</dbReference>
<keyword evidence="7 9" id="KW-0539">Nucleus</keyword>
<proteinExistence type="inferred from homology"/>
<name>A0A9W8AZL5_9FUNG</name>
<evidence type="ECO:0000256" key="6">
    <source>
        <dbReference type="ARBA" id="ARBA00023163"/>
    </source>
</evidence>
<dbReference type="EMBL" id="JANBQB010000783">
    <property type="protein sequence ID" value="KAJ1973653.1"/>
    <property type="molecule type" value="Genomic_DNA"/>
</dbReference>
<feature type="non-terminal residue" evidence="12">
    <location>
        <position position="545"/>
    </location>
</feature>
<feature type="region of interest" description="Disordered" evidence="10">
    <location>
        <begin position="1"/>
        <end position="22"/>
    </location>
</feature>
<comment type="subcellular location">
    <subcellularLocation>
        <location evidence="1 9">Nucleus</location>
    </subcellularLocation>
</comment>
<dbReference type="GO" id="GO:0006357">
    <property type="term" value="P:regulation of transcription by RNA polymerase II"/>
    <property type="evidence" value="ECO:0007669"/>
    <property type="project" value="InterPro"/>
</dbReference>
<feature type="compositionally biased region" description="Polar residues" evidence="10">
    <location>
        <begin position="1"/>
        <end position="21"/>
    </location>
</feature>